<evidence type="ECO:0000313" key="7">
    <source>
        <dbReference type="EMBL" id="SAL31606.1"/>
    </source>
</evidence>
<feature type="transmembrane region" description="Helical" evidence="5">
    <location>
        <begin position="383"/>
        <end position="403"/>
    </location>
</feature>
<evidence type="ECO:0000256" key="3">
    <source>
        <dbReference type="ARBA" id="ARBA00022989"/>
    </source>
</evidence>
<dbReference type="Proteomes" id="UP000054977">
    <property type="component" value="Unassembled WGS sequence"/>
</dbReference>
<comment type="caution">
    <text evidence="7">The sequence shown here is derived from an EMBL/GenBank/DDBJ whole genome shotgun (WGS) entry which is preliminary data.</text>
</comment>
<keyword evidence="4 5" id="KW-0472">Membrane</keyword>
<dbReference type="GO" id="GO:0046943">
    <property type="term" value="F:carboxylic acid transmembrane transporter activity"/>
    <property type="evidence" value="ECO:0007669"/>
    <property type="project" value="TreeGrafter"/>
</dbReference>
<evidence type="ECO:0000256" key="5">
    <source>
        <dbReference type="SAM" id="Phobius"/>
    </source>
</evidence>
<dbReference type="RefSeq" id="WP_087667017.1">
    <property type="nucleotide sequence ID" value="NZ_FCNW02000007.1"/>
</dbReference>
<dbReference type="CDD" id="cd17365">
    <property type="entry name" value="MFS_PcaK_like"/>
    <property type="match status" value="1"/>
</dbReference>
<keyword evidence="2 5" id="KW-0812">Transmembrane</keyword>
<keyword evidence="8" id="KW-1185">Reference proteome</keyword>
<feature type="transmembrane region" description="Helical" evidence="5">
    <location>
        <begin position="297"/>
        <end position="316"/>
    </location>
</feature>
<dbReference type="SUPFAM" id="SSF103473">
    <property type="entry name" value="MFS general substrate transporter"/>
    <property type="match status" value="1"/>
</dbReference>
<feature type="transmembrane region" description="Helical" evidence="5">
    <location>
        <begin position="21"/>
        <end position="48"/>
    </location>
</feature>
<dbReference type="OrthoDB" id="7066727at2"/>
<feature type="transmembrane region" description="Helical" evidence="5">
    <location>
        <begin position="60"/>
        <end position="78"/>
    </location>
</feature>
<dbReference type="PROSITE" id="PS50850">
    <property type="entry name" value="MFS"/>
    <property type="match status" value="1"/>
</dbReference>
<dbReference type="Pfam" id="PF07690">
    <property type="entry name" value="MFS_1"/>
    <property type="match status" value="1"/>
</dbReference>
<dbReference type="PROSITE" id="PS00216">
    <property type="entry name" value="SUGAR_TRANSPORT_1"/>
    <property type="match status" value="1"/>
</dbReference>
<accession>A0A158GHS3</accession>
<organism evidence="7 8">
    <name type="scientific">Caballeronia humi</name>
    <dbReference type="NCBI Taxonomy" id="326474"/>
    <lineage>
        <taxon>Bacteria</taxon>
        <taxon>Pseudomonadati</taxon>
        <taxon>Pseudomonadota</taxon>
        <taxon>Betaproteobacteria</taxon>
        <taxon>Burkholderiales</taxon>
        <taxon>Burkholderiaceae</taxon>
        <taxon>Caballeronia</taxon>
    </lineage>
</organism>
<dbReference type="InterPro" id="IPR011701">
    <property type="entry name" value="MFS"/>
</dbReference>
<reference evidence="7" key="1">
    <citation type="submission" date="2016-01" db="EMBL/GenBank/DDBJ databases">
        <authorList>
            <person name="Peeters C."/>
        </authorList>
    </citation>
    <scope>NUCLEOTIDE SEQUENCE [LARGE SCALE GENOMIC DNA]</scope>
    <source>
        <strain evidence="7">LMG 22934</strain>
    </source>
</reference>
<feature type="transmembrane region" description="Helical" evidence="5">
    <location>
        <begin position="116"/>
        <end position="137"/>
    </location>
</feature>
<gene>
    <name evidence="7" type="ORF">AWB65_02018</name>
</gene>
<dbReference type="InterPro" id="IPR036259">
    <property type="entry name" value="MFS_trans_sf"/>
</dbReference>
<dbReference type="GO" id="GO:0005886">
    <property type="term" value="C:plasma membrane"/>
    <property type="evidence" value="ECO:0007669"/>
    <property type="project" value="TreeGrafter"/>
</dbReference>
<protein>
    <submittedName>
        <fullName evidence="7">Major facilitator transporter</fullName>
    </submittedName>
</protein>
<dbReference type="Gene3D" id="1.20.1250.20">
    <property type="entry name" value="MFS general substrate transporter like domains"/>
    <property type="match status" value="1"/>
</dbReference>
<keyword evidence="3 5" id="KW-1133">Transmembrane helix</keyword>
<dbReference type="InterPro" id="IPR020846">
    <property type="entry name" value="MFS_dom"/>
</dbReference>
<dbReference type="PANTHER" id="PTHR23508">
    <property type="entry name" value="CARBOXYLIC ACID TRANSPORTER PROTEIN HOMOLOG"/>
    <property type="match status" value="1"/>
</dbReference>
<evidence type="ECO:0000259" key="6">
    <source>
        <dbReference type="PROSITE" id="PS50850"/>
    </source>
</evidence>
<feature type="transmembrane region" description="Helical" evidence="5">
    <location>
        <begin position="179"/>
        <end position="199"/>
    </location>
</feature>
<comment type="subcellular location">
    <subcellularLocation>
        <location evidence="1">Membrane</location>
        <topology evidence="1">Multi-pass membrane protein</topology>
    </subcellularLocation>
</comment>
<dbReference type="PANTHER" id="PTHR23508:SF10">
    <property type="entry name" value="CARBOXYLIC ACID TRANSPORTER PROTEIN HOMOLOG"/>
    <property type="match status" value="1"/>
</dbReference>
<name>A0A158GHS3_9BURK</name>
<dbReference type="STRING" id="326474.AWB65_02018"/>
<evidence type="ECO:0000256" key="4">
    <source>
        <dbReference type="ARBA" id="ARBA00023136"/>
    </source>
</evidence>
<evidence type="ECO:0000313" key="8">
    <source>
        <dbReference type="Proteomes" id="UP000054977"/>
    </source>
</evidence>
<dbReference type="InterPro" id="IPR005829">
    <property type="entry name" value="Sugar_transporter_CS"/>
</dbReference>
<feature type="transmembrane region" description="Helical" evidence="5">
    <location>
        <begin position="90"/>
        <end position="110"/>
    </location>
</feature>
<feature type="transmembrane region" description="Helical" evidence="5">
    <location>
        <begin position="149"/>
        <end position="173"/>
    </location>
</feature>
<feature type="domain" description="Major facilitator superfamily (MFS) profile" evidence="6">
    <location>
        <begin position="25"/>
        <end position="438"/>
    </location>
</feature>
<proteinExistence type="predicted"/>
<dbReference type="AlphaFoldDB" id="A0A158GHS3"/>
<feature type="transmembrane region" description="Helical" evidence="5">
    <location>
        <begin position="256"/>
        <end position="276"/>
    </location>
</feature>
<feature type="transmembrane region" description="Helical" evidence="5">
    <location>
        <begin position="410"/>
        <end position="432"/>
    </location>
</feature>
<dbReference type="EMBL" id="FCNW02000007">
    <property type="protein sequence ID" value="SAL31606.1"/>
    <property type="molecule type" value="Genomic_DNA"/>
</dbReference>
<feature type="transmembrane region" description="Helical" evidence="5">
    <location>
        <begin position="346"/>
        <end position="363"/>
    </location>
</feature>
<sequence length="453" mass="47968">MDKDTTVNIQTFLNEHPFSGFQWLIFVMCFVVVLLDGFDTAAIGFIAPSLVTEWHISRPALAPVLSAALFGLAFGALAAGPLSDRLGRRVLLMVSVTIFGIACLASAFSADLTQLTVLRFVTGLGLGAAMPNAVTMMSEYCPDGRRATMTNLMFCGFPLGAAFGGFLAAWMIPHFGWRSVLMLGGVTPLILAVFLLLVLPESVRYMVAKNQPVERIRAALSRISATASRATAFVMTEQAPRTDAKGGLSVVLSPSYVVGSIMLWLAYFMGLVIFYASINWMPILFKEAGLAPQRATLISALFPLGGVGAVLFGMLMDRFNPNRVIAVGYALTAVTVYAIGQSIGNVGWLMVSVFAAGILMNTAQSSMPALAAAFYPTQGRATGVAWMLGIGRFGGIAGSFLVAELTRRQFSFAGIFTVVAVAGVVACVALLIKQAVHPVDAAAAPVDRSVSAH</sequence>
<evidence type="ECO:0000256" key="1">
    <source>
        <dbReference type="ARBA" id="ARBA00004141"/>
    </source>
</evidence>
<evidence type="ECO:0000256" key="2">
    <source>
        <dbReference type="ARBA" id="ARBA00022692"/>
    </source>
</evidence>